<feature type="domain" description="BIG2" evidence="2">
    <location>
        <begin position="230"/>
        <end position="312"/>
    </location>
</feature>
<dbReference type="PANTHER" id="PTHR35889:SF3">
    <property type="entry name" value="F-BOX DOMAIN-CONTAINING PROTEIN"/>
    <property type="match status" value="1"/>
</dbReference>
<evidence type="ECO:0000313" key="3">
    <source>
        <dbReference type="EMBL" id="QDU26033.1"/>
    </source>
</evidence>
<name>A0A517Y723_9BACT</name>
<dbReference type="AlphaFoldDB" id="A0A517Y723"/>
<evidence type="ECO:0000259" key="2">
    <source>
        <dbReference type="SMART" id="SM00635"/>
    </source>
</evidence>
<reference evidence="3 4" key="1">
    <citation type="submission" date="2019-02" db="EMBL/GenBank/DDBJ databases">
        <title>Deep-cultivation of Planctomycetes and their phenomic and genomic characterization uncovers novel biology.</title>
        <authorList>
            <person name="Wiegand S."/>
            <person name="Jogler M."/>
            <person name="Boedeker C."/>
            <person name="Pinto D."/>
            <person name="Vollmers J."/>
            <person name="Rivas-Marin E."/>
            <person name="Kohn T."/>
            <person name="Peeters S.H."/>
            <person name="Heuer A."/>
            <person name="Rast P."/>
            <person name="Oberbeckmann S."/>
            <person name="Bunk B."/>
            <person name="Jeske O."/>
            <person name="Meyerdierks A."/>
            <person name="Storesund J.E."/>
            <person name="Kallscheuer N."/>
            <person name="Luecker S."/>
            <person name="Lage O.M."/>
            <person name="Pohl T."/>
            <person name="Merkel B.J."/>
            <person name="Hornburger P."/>
            <person name="Mueller R.-W."/>
            <person name="Bruemmer F."/>
            <person name="Labrenz M."/>
            <person name="Spormann A.M."/>
            <person name="Op den Camp H."/>
            <person name="Overmann J."/>
            <person name="Amann R."/>
            <person name="Jetten M.S.M."/>
            <person name="Mascher T."/>
            <person name="Medema M.H."/>
            <person name="Devos D.P."/>
            <person name="Kaster A.-K."/>
            <person name="Ovreas L."/>
            <person name="Rohde M."/>
            <person name="Galperin M.Y."/>
            <person name="Jogler C."/>
        </authorList>
    </citation>
    <scope>NUCLEOTIDE SEQUENCE [LARGE SCALE GENOMIC DNA]</scope>
    <source>
        <strain evidence="3 4">ETA_A8</strain>
    </source>
</reference>
<dbReference type="InterPro" id="IPR011444">
    <property type="entry name" value="DUF1549"/>
</dbReference>
<feature type="chain" id="PRO_5022021960" description="BIG2 domain-containing protein" evidence="1">
    <location>
        <begin position="29"/>
        <end position="813"/>
    </location>
</feature>
<protein>
    <recommendedName>
        <fullName evidence="2">BIG2 domain-containing protein</fullName>
    </recommendedName>
</protein>
<dbReference type="EMBL" id="CP036274">
    <property type="protein sequence ID" value="QDU26033.1"/>
    <property type="molecule type" value="Genomic_DNA"/>
</dbReference>
<dbReference type="Gene3D" id="2.60.40.1080">
    <property type="match status" value="2"/>
</dbReference>
<accession>A0A517Y723</accession>
<evidence type="ECO:0000313" key="4">
    <source>
        <dbReference type="Proteomes" id="UP000315017"/>
    </source>
</evidence>
<dbReference type="KEGG" id="aagg:ETAA8_11050"/>
<keyword evidence="4" id="KW-1185">Reference proteome</keyword>
<dbReference type="Pfam" id="PF07583">
    <property type="entry name" value="PSCyt2"/>
    <property type="match status" value="1"/>
</dbReference>
<proteinExistence type="predicted"/>
<dbReference type="SMART" id="SM00635">
    <property type="entry name" value="BID_2"/>
    <property type="match status" value="1"/>
</dbReference>
<dbReference type="InterPro" id="IPR003343">
    <property type="entry name" value="Big_2"/>
</dbReference>
<gene>
    <name evidence="3" type="ORF">ETAA8_11050</name>
</gene>
<keyword evidence="1" id="KW-0732">Signal</keyword>
<evidence type="ECO:0000256" key="1">
    <source>
        <dbReference type="SAM" id="SignalP"/>
    </source>
</evidence>
<sequence precursor="true">MSQQYFGWWKSLGLSLGISLAATTAAMAEGKITALNVYPPDVHLSTKQDLQRFVIVATREDGVTLDVTAQSSIKLGDDKLCKLDRNTLFPTTDGNTTLSAEYQGLKAEATIEVKDAAADRGISFQLDVMPVFMRGGCNTGSCHGAARGKDGFRLSLFGFDPQGDYHRLTREAGARRINLGSPKDSLLMEKSIGSVPHTGGKRFGDDTEHYATLLRWLEAGAPNDAAPTPAVVGVDLYPPSAVLEGEGATQQFIARARYADGTDRDITSLATFMTNNDNSAPITQDGLVTAAARGEAFVMARFETHTVGNQVLVLPKELMYTPPAITGNYVDELVGAKLKKVRILPSGLCTDEQFIRRVSLDITGTLPTEEEFLAFMGDADPAKRSKLIDRLLERKEFSEIWAMKWSELLMMKSSNQVSYKSIFLYSSWVTDQVANDVPLDKMVRDLLSSSGGTFKSPGTNFYQIERDTLKTAENVAQVFFGIRTQCAQCHNHPFDRWTMDDYYSFAAFFSQIGRKQSEDYREIIVFNSGGGEVKHPVGGRNMAPKFLGGQVADVAGKDRRAVLADWMTSSENPFFATSVANRVWAHFFGKGIIEPVDDIRVSNPASNPELFEKLGKKLIEYKYDFKQLVRDICNSQTYQRSVERNESNMTDSRNFAHGNVRRIPAEMLLDCISQVTGAPDKFRGLPVGARAVQIADGRTSNYFLTTFGRAPRDTVCAADSKTDPTLSQALHMINGSTVQGKIAAGGIVRKLVAEKKTPPEIIESLYVRCLSRKPQPEEVERLMTTVNASETPTAGLEDVFWAILNSREFLFNH</sequence>
<dbReference type="Proteomes" id="UP000315017">
    <property type="component" value="Chromosome"/>
</dbReference>
<dbReference type="Pfam" id="PF07587">
    <property type="entry name" value="PSD1"/>
    <property type="match status" value="1"/>
</dbReference>
<dbReference type="InterPro" id="IPR022655">
    <property type="entry name" value="DUF1553"/>
</dbReference>
<feature type="signal peptide" evidence="1">
    <location>
        <begin position="1"/>
        <end position="28"/>
    </location>
</feature>
<dbReference type="PANTHER" id="PTHR35889">
    <property type="entry name" value="CYCLOINULO-OLIGOSACCHARIDE FRUCTANOTRANSFERASE-RELATED"/>
    <property type="match status" value="1"/>
</dbReference>
<organism evidence="3 4">
    <name type="scientific">Anatilimnocola aggregata</name>
    <dbReference type="NCBI Taxonomy" id="2528021"/>
    <lineage>
        <taxon>Bacteria</taxon>
        <taxon>Pseudomonadati</taxon>
        <taxon>Planctomycetota</taxon>
        <taxon>Planctomycetia</taxon>
        <taxon>Pirellulales</taxon>
        <taxon>Pirellulaceae</taxon>
        <taxon>Anatilimnocola</taxon>
    </lineage>
</organism>